<evidence type="ECO:0000313" key="1">
    <source>
        <dbReference type="Proteomes" id="UP000095283"/>
    </source>
</evidence>
<organism evidence="1 2">
    <name type="scientific">Heterorhabditis bacteriophora</name>
    <name type="common">Entomopathogenic nematode worm</name>
    <dbReference type="NCBI Taxonomy" id="37862"/>
    <lineage>
        <taxon>Eukaryota</taxon>
        <taxon>Metazoa</taxon>
        <taxon>Ecdysozoa</taxon>
        <taxon>Nematoda</taxon>
        <taxon>Chromadorea</taxon>
        <taxon>Rhabditida</taxon>
        <taxon>Rhabditina</taxon>
        <taxon>Rhabditomorpha</taxon>
        <taxon>Strongyloidea</taxon>
        <taxon>Heterorhabditidae</taxon>
        <taxon>Heterorhabditis</taxon>
    </lineage>
</organism>
<dbReference type="AlphaFoldDB" id="A0A1I7XVY7"/>
<proteinExistence type="predicted"/>
<evidence type="ECO:0000313" key="2">
    <source>
        <dbReference type="WBParaSite" id="Hba_21542"/>
    </source>
</evidence>
<dbReference type="WBParaSite" id="Hba_21542">
    <property type="protein sequence ID" value="Hba_21542"/>
    <property type="gene ID" value="Hba_21542"/>
</dbReference>
<keyword evidence="1" id="KW-1185">Reference proteome</keyword>
<dbReference type="Proteomes" id="UP000095283">
    <property type="component" value="Unplaced"/>
</dbReference>
<reference evidence="2" key="1">
    <citation type="submission" date="2016-11" db="UniProtKB">
        <authorList>
            <consortium name="WormBaseParasite"/>
        </authorList>
    </citation>
    <scope>IDENTIFICATION</scope>
</reference>
<name>A0A1I7XVY7_HETBA</name>
<protein>
    <submittedName>
        <fullName evidence="2">ACB domain-containing protein</fullName>
    </submittedName>
</protein>
<accession>A0A1I7XVY7</accession>
<sequence>MFKALLPMAPIMELSSDRNRRGDTAVLEKYRKALMEFQKPNEHPNEDVEAYFEYVTKVGRSCLPWDIIKPAFLWKIKFVMDEMIRIDHEREGCSAEQPIGSELKQAYDFILDKASEFDGAPFTWQRHGL</sequence>